<protein>
    <recommendedName>
        <fullName evidence="1">Reverse transcriptase domain-containing protein</fullName>
    </recommendedName>
</protein>
<proteinExistence type="predicted"/>
<dbReference type="PROSITE" id="PS50878">
    <property type="entry name" value="RT_POL"/>
    <property type="match status" value="1"/>
</dbReference>
<dbReference type="OrthoDB" id="9793236at2"/>
<dbReference type="STRING" id="64969.SAMN02745127_02987"/>
<evidence type="ECO:0000259" key="1">
    <source>
        <dbReference type="PROSITE" id="PS50878"/>
    </source>
</evidence>
<accession>A0A1T4SE45</accession>
<evidence type="ECO:0000313" key="2">
    <source>
        <dbReference type="EMBL" id="OPX54310.1"/>
    </source>
</evidence>
<dbReference type="NCBIfam" id="NF041747">
    <property type="entry name" value="Drt3a"/>
    <property type="match status" value="1"/>
</dbReference>
<sequence length="417" mass="48986">MFNVSNNNKNYSKPNRIINRNQSFNYSSLARNLYPVDFHKDPNLSGQLFLEETINLACKEADNLLNSGLNLSFREENNKKIYFIESFPQKIVLRRCAENIKLHCSVEYRNRNAICKEIKCFLSNHTKYNLYKYDIKNFFESSDSALVNKTLLSYGKLSNQNKYIIKNVVDKVGFLPRGVEISPVLGEIILDEFDIEVRRHPEVVYYSRFVDDIFIITTSYEENFESYLNDKLPKPLLFNEREDKKDKLCVEMVGNNKSSKSFSYLGYVFNIIDDASKNRAIKIDISDKKIKSIKTKVSKALLSYSKDGDSELLLDRIRFLTSNRQMQDKNTGMKVPAGIYYNYSLITESSDSLEKLDATFYHFIYNYEKFFKKSNGKIMSKNLKRRLLRFSFKYGFENKVFVKFSLNRISKLVRIWK</sequence>
<dbReference type="RefSeq" id="WP_078746499.1">
    <property type="nucleotide sequence ID" value="NZ_FUXG01000029.1"/>
</dbReference>
<dbReference type="Proteomes" id="UP000191418">
    <property type="component" value="Unassembled WGS sequence"/>
</dbReference>
<feature type="domain" description="Reverse transcriptase" evidence="1">
    <location>
        <begin position="1"/>
        <end position="269"/>
    </location>
</feature>
<organism evidence="2 3">
    <name type="scientific">Oceanospirillum multiglobuliferum</name>
    <dbReference type="NCBI Taxonomy" id="64969"/>
    <lineage>
        <taxon>Bacteria</taxon>
        <taxon>Pseudomonadati</taxon>
        <taxon>Pseudomonadota</taxon>
        <taxon>Gammaproteobacteria</taxon>
        <taxon>Oceanospirillales</taxon>
        <taxon>Oceanospirillaceae</taxon>
        <taxon>Oceanospirillum</taxon>
    </lineage>
</organism>
<comment type="caution">
    <text evidence="2">The sequence shown here is derived from an EMBL/GenBank/DDBJ whole genome shotgun (WGS) entry which is preliminary data.</text>
</comment>
<dbReference type="InterPro" id="IPR000477">
    <property type="entry name" value="RT_dom"/>
</dbReference>
<gene>
    <name evidence="2" type="ORF">BTE48_14700</name>
</gene>
<name>A0A1T4SE45_9GAMM</name>
<dbReference type="AlphaFoldDB" id="A0A1T4SE45"/>
<evidence type="ECO:0000313" key="3">
    <source>
        <dbReference type="Proteomes" id="UP000191418"/>
    </source>
</evidence>
<reference evidence="2 3" key="1">
    <citation type="submission" date="2017-01" db="EMBL/GenBank/DDBJ databases">
        <title>Genome Sequencing of a Marine Spirillum, Oceanospirillum multiglobuliferum ATCC 33336, from Japan.</title>
        <authorList>
            <person name="Carney J.G."/>
            <person name="Trachtenberg A.M."/>
            <person name="Rheaume B.A."/>
            <person name="Linnane J.D."/>
            <person name="Pitts N.L."/>
            <person name="Mykles D.L."/>
            <person name="Maclea K.S."/>
        </authorList>
    </citation>
    <scope>NUCLEOTIDE SEQUENCE [LARGE SCALE GENOMIC DNA]</scope>
    <source>
        <strain evidence="2 3">ATCC 33336</strain>
    </source>
</reference>
<dbReference type="EMBL" id="MTSM01000028">
    <property type="protein sequence ID" value="OPX54310.1"/>
    <property type="molecule type" value="Genomic_DNA"/>
</dbReference>
<keyword evidence="3" id="KW-1185">Reference proteome</keyword>